<name>A0A418AU99_9STRA</name>
<reference evidence="1 2" key="1">
    <citation type="submission" date="2018-08" db="EMBL/GenBank/DDBJ databases">
        <title>Aphanomyces genome sequencing and annotation.</title>
        <authorList>
            <person name="Minardi D."/>
            <person name="Oidtmann B."/>
            <person name="Van Der Giezen M."/>
            <person name="Studholme D.J."/>
        </authorList>
    </citation>
    <scope>NUCLEOTIDE SEQUENCE [LARGE SCALE GENOMIC DNA]</scope>
    <source>
        <strain evidence="1 2">NJM0002</strain>
    </source>
</reference>
<proteinExistence type="predicted"/>
<dbReference type="VEuPathDB" id="FungiDB:H310_03279"/>
<evidence type="ECO:0000313" key="1">
    <source>
        <dbReference type="EMBL" id="RHY28964.1"/>
    </source>
</evidence>
<dbReference type="Proteomes" id="UP000285060">
    <property type="component" value="Unassembled WGS sequence"/>
</dbReference>
<dbReference type="InterPro" id="IPR023696">
    <property type="entry name" value="Ureohydrolase_dom_sf"/>
</dbReference>
<dbReference type="SUPFAM" id="SSF52768">
    <property type="entry name" value="Arginase/deacetylase"/>
    <property type="match status" value="1"/>
</dbReference>
<keyword evidence="2" id="KW-1185">Reference proteome</keyword>
<evidence type="ECO:0000313" key="2">
    <source>
        <dbReference type="Proteomes" id="UP000285060"/>
    </source>
</evidence>
<gene>
    <name evidence="1" type="ORF">DYB32_005565</name>
</gene>
<sequence>MEDDADGTAKCYENGSDRLEMTVDQVECASHSGVPPRPVAVRPVTYVHRSHYVRPLYIARPLVVLTPEFWAASTCTQSYCHVQYTQCVHVFGDGCFCYPGLLHCVRTACTSYYQPAVDQCLAQQAQPTRCFLRCHAERYPITFSPELLAHAANQSATSDAATIAFPTNEITLDDNVEYAVVVVLYIDAMSAAQLQDADYEIATAIANVSSITTTYDVDRSNVSVAFQDIVINNSIPVLEVTVMIELPSLQATQRTDTLFQTMMVNEGGNSSSIATLAAQLVEANVLFDPNQLSVNEVKSDVSFASNEDVPGNSGRTAVAPSIPTIAIAAFLAVLFDRVACC</sequence>
<accession>A0A418AU99</accession>
<comment type="caution">
    <text evidence="1">The sequence shown here is derived from an EMBL/GenBank/DDBJ whole genome shotgun (WGS) entry which is preliminary data.</text>
</comment>
<protein>
    <submittedName>
        <fullName evidence="1">Uncharacterized protein</fullName>
    </submittedName>
</protein>
<dbReference type="EMBL" id="QUSY01000500">
    <property type="protein sequence ID" value="RHY28964.1"/>
    <property type="molecule type" value="Genomic_DNA"/>
</dbReference>
<organism evidence="1 2">
    <name type="scientific">Aphanomyces invadans</name>
    <dbReference type="NCBI Taxonomy" id="157072"/>
    <lineage>
        <taxon>Eukaryota</taxon>
        <taxon>Sar</taxon>
        <taxon>Stramenopiles</taxon>
        <taxon>Oomycota</taxon>
        <taxon>Saprolegniomycetes</taxon>
        <taxon>Saprolegniales</taxon>
        <taxon>Verrucalvaceae</taxon>
        <taxon>Aphanomyces</taxon>
    </lineage>
</organism>
<dbReference type="AlphaFoldDB" id="A0A418AU99"/>